<name>A0A7J6JMC6_COLFN</name>
<sequence length="144" mass="16036">MRSPARGRVPAGGLPLKYHKGGARRVNPKALDKTPYSRLVRTVFKTLGHVLRRSEIYRWFELNTDKPAINKEWKRHVEKVLIELPCVSSAADAKGNEKSLLICDTCMFYGIPECDENGGEKPSQNLEPKLIAPMSLLGSTGETS</sequence>
<dbReference type="Proteomes" id="UP000011096">
    <property type="component" value="Unassembled WGS sequence"/>
</dbReference>
<keyword evidence="2" id="KW-1185">Reference proteome</keyword>
<gene>
    <name evidence="1" type="ORF">CGGC5_v002647</name>
</gene>
<dbReference type="GeneID" id="90979661"/>
<protein>
    <submittedName>
        <fullName evidence="1">Uncharacterized protein</fullName>
    </submittedName>
</protein>
<dbReference type="InParanoid" id="A0A7J6JMC6"/>
<accession>A0A7J6JMC6</accession>
<evidence type="ECO:0000313" key="1">
    <source>
        <dbReference type="EMBL" id="KAF4491550.1"/>
    </source>
</evidence>
<reference evidence="1 2" key="1">
    <citation type="submission" date="2012-08" db="EMBL/GenBank/DDBJ databases">
        <authorList>
            <person name="Gan P.H.P."/>
            <person name="Ikeda K."/>
            <person name="Irieda H."/>
            <person name="Narusaka M."/>
            <person name="O'Connell R.J."/>
            <person name="Narusaka Y."/>
            <person name="Takano Y."/>
            <person name="Kubo Y."/>
            <person name="Shirasu K."/>
        </authorList>
    </citation>
    <scope>NUCLEOTIDE SEQUENCE [LARGE SCALE GENOMIC DNA]</scope>
    <source>
        <strain evidence="1 2">Nara gc5</strain>
    </source>
</reference>
<proteinExistence type="predicted"/>
<dbReference type="RefSeq" id="XP_066009772.1">
    <property type="nucleotide sequence ID" value="XM_066151008.1"/>
</dbReference>
<organism evidence="1 2">
    <name type="scientific">Colletotrichum fructicola (strain Nara gc5)</name>
    <name type="common">Anthracnose fungus</name>
    <name type="synonym">Colletotrichum gloeosporioides (strain Nara gc5)</name>
    <dbReference type="NCBI Taxonomy" id="1213859"/>
    <lineage>
        <taxon>Eukaryota</taxon>
        <taxon>Fungi</taxon>
        <taxon>Dikarya</taxon>
        <taxon>Ascomycota</taxon>
        <taxon>Pezizomycotina</taxon>
        <taxon>Sordariomycetes</taxon>
        <taxon>Hypocreomycetidae</taxon>
        <taxon>Glomerellales</taxon>
        <taxon>Glomerellaceae</taxon>
        <taxon>Colletotrichum</taxon>
        <taxon>Colletotrichum gloeosporioides species complex</taxon>
    </lineage>
</organism>
<dbReference type="AlphaFoldDB" id="A0A7J6JMC6"/>
<reference evidence="1 2" key="2">
    <citation type="submission" date="2020-04" db="EMBL/GenBank/DDBJ databases">
        <title>Genome sequencing and assembly of multiple isolates from the Colletotrichum gloeosporioides species complex.</title>
        <authorList>
            <person name="Gan P."/>
            <person name="Shirasu K."/>
        </authorList>
    </citation>
    <scope>NUCLEOTIDE SEQUENCE [LARGE SCALE GENOMIC DNA]</scope>
    <source>
        <strain evidence="1 2">Nara gc5</strain>
    </source>
</reference>
<comment type="caution">
    <text evidence="1">The sequence shown here is derived from an EMBL/GenBank/DDBJ whole genome shotgun (WGS) entry which is preliminary data.</text>
</comment>
<dbReference type="EMBL" id="ANPB02000001">
    <property type="protein sequence ID" value="KAF4491550.1"/>
    <property type="molecule type" value="Genomic_DNA"/>
</dbReference>
<evidence type="ECO:0000313" key="2">
    <source>
        <dbReference type="Proteomes" id="UP000011096"/>
    </source>
</evidence>